<reference evidence="2 3" key="1">
    <citation type="submission" date="2023-04" db="EMBL/GenBank/DDBJ databases">
        <title>Fusibacter bizertensis strain WBS, isolated from littoral bottom sediments of the Arctic seas - biochemical and genomic analysis.</title>
        <authorList>
            <person name="Brioukhanov A.L."/>
        </authorList>
    </citation>
    <scope>NUCLEOTIDE SEQUENCE [LARGE SCALE GENOMIC DNA]</scope>
    <source>
        <strain evidence="2 3">WBS</strain>
    </source>
</reference>
<accession>A0ABT6N7W4</accession>
<evidence type="ECO:0000313" key="2">
    <source>
        <dbReference type="EMBL" id="MDH8676506.1"/>
    </source>
</evidence>
<keyword evidence="1" id="KW-0812">Transmembrane</keyword>
<feature type="transmembrane region" description="Helical" evidence="1">
    <location>
        <begin position="87"/>
        <end position="105"/>
    </location>
</feature>
<evidence type="ECO:0000256" key="1">
    <source>
        <dbReference type="SAM" id="Phobius"/>
    </source>
</evidence>
<keyword evidence="1" id="KW-1133">Transmembrane helix</keyword>
<keyword evidence="1" id="KW-0472">Membrane</keyword>
<dbReference type="RefSeq" id="WP_281092309.1">
    <property type="nucleotide sequence ID" value="NZ_JARYZI010000001.1"/>
</dbReference>
<name>A0ABT6N7W4_9FIRM</name>
<feature type="transmembrane region" description="Helical" evidence="1">
    <location>
        <begin position="21"/>
        <end position="41"/>
    </location>
</feature>
<gene>
    <name evidence="2" type="ORF">QE109_00025</name>
</gene>
<keyword evidence="3" id="KW-1185">Reference proteome</keyword>
<evidence type="ECO:0000313" key="3">
    <source>
        <dbReference type="Proteomes" id="UP001158045"/>
    </source>
</evidence>
<sequence length="181" mass="20338">MKTIKIPTFFHEILGESQTKIELITIMCFAVVATATVLYGTMSEWTSLGALKLSVLILLYFDISGGVIANLSYGTNQHYKVSVKRRLIFIAIHIQPLLLSLVFSNSWWICFSVWGYTIISSLLVNQFYGHPSQKIIGGLMLFIGLIGLQLIPANIVALQIILMLFMIKVIYSFSVDHYASR</sequence>
<organism evidence="2 3">
    <name type="scientific">Fusibacter bizertensis</name>
    <dbReference type="NCBI Taxonomy" id="1488331"/>
    <lineage>
        <taxon>Bacteria</taxon>
        <taxon>Bacillati</taxon>
        <taxon>Bacillota</taxon>
        <taxon>Clostridia</taxon>
        <taxon>Eubacteriales</taxon>
        <taxon>Eubacteriales Family XII. Incertae Sedis</taxon>
        <taxon>Fusibacter</taxon>
    </lineage>
</organism>
<dbReference type="EMBL" id="JARYZI010000001">
    <property type="protein sequence ID" value="MDH8676506.1"/>
    <property type="molecule type" value="Genomic_DNA"/>
</dbReference>
<dbReference type="Proteomes" id="UP001158045">
    <property type="component" value="Unassembled WGS sequence"/>
</dbReference>
<proteinExistence type="predicted"/>
<feature type="transmembrane region" description="Helical" evidence="1">
    <location>
        <begin position="53"/>
        <end position="75"/>
    </location>
</feature>
<protein>
    <submittedName>
        <fullName evidence="2">Uncharacterized protein</fullName>
    </submittedName>
</protein>
<feature type="transmembrane region" description="Helical" evidence="1">
    <location>
        <begin position="135"/>
        <end position="151"/>
    </location>
</feature>
<comment type="caution">
    <text evidence="2">The sequence shown here is derived from an EMBL/GenBank/DDBJ whole genome shotgun (WGS) entry which is preliminary data.</text>
</comment>